<proteinExistence type="predicted"/>
<dbReference type="AlphaFoldDB" id="A0A316AIG5"/>
<name>A0A316AIG5_9BACT</name>
<dbReference type="OrthoDB" id="9805913at2"/>
<dbReference type="EMBL" id="QGDT01000009">
    <property type="protein sequence ID" value="PWJ57039.1"/>
    <property type="molecule type" value="Genomic_DNA"/>
</dbReference>
<dbReference type="RefSeq" id="WP_109675936.1">
    <property type="nucleotide sequence ID" value="NZ_QGDT01000009.1"/>
</dbReference>
<keyword evidence="2" id="KW-1185">Reference proteome</keyword>
<evidence type="ECO:0000313" key="2">
    <source>
        <dbReference type="Proteomes" id="UP000245880"/>
    </source>
</evidence>
<reference evidence="1 2" key="1">
    <citation type="submission" date="2018-03" db="EMBL/GenBank/DDBJ databases">
        <title>Genomic Encyclopedia of Archaeal and Bacterial Type Strains, Phase II (KMG-II): from individual species to whole genera.</title>
        <authorList>
            <person name="Goeker M."/>
        </authorList>
    </citation>
    <scope>NUCLEOTIDE SEQUENCE [LARGE SCALE GENOMIC DNA]</scope>
    <source>
        <strain evidence="1 2">DSM 100346</strain>
    </source>
</reference>
<dbReference type="Proteomes" id="UP000245880">
    <property type="component" value="Unassembled WGS sequence"/>
</dbReference>
<evidence type="ECO:0000313" key="1">
    <source>
        <dbReference type="EMBL" id="PWJ57039.1"/>
    </source>
</evidence>
<accession>A0A316AIG5</accession>
<gene>
    <name evidence="1" type="ORF">CLV98_109149</name>
</gene>
<organism evidence="1 2">
    <name type="scientific">Dyadobacter jejuensis</name>
    <dbReference type="NCBI Taxonomy" id="1082580"/>
    <lineage>
        <taxon>Bacteria</taxon>
        <taxon>Pseudomonadati</taxon>
        <taxon>Bacteroidota</taxon>
        <taxon>Cytophagia</taxon>
        <taxon>Cytophagales</taxon>
        <taxon>Spirosomataceae</taxon>
        <taxon>Dyadobacter</taxon>
    </lineage>
</organism>
<comment type="caution">
    <text evidence="1">The sequence shown here is derived from an EMBL/GenBank/DDBJ whole genome shotgun (WGS) entry which is preliminary data.</text>
</comment>
<protein>
    <submittedName>
        <fullName evidence="1">Uncharacterized protein</fullName>
    </submittedName>
</protein>
<sequence>MMVAGEGQNPGVKDLMKLAEHADLSQKEATGRIERVQDSLSEWNALAKEFGVMPDNVNRIAGKIN</sequence>